<organism evidence="2 3">
    <name type="scientific">Seonamhaeicola marinus</name>
    <dbReference type="NCBI Taxonomy" id="1912246"/>
    <lineage>
        <taxon>Bacteria</taxon>
        <taxon>Pseudomonadati</taxon>
        <taxon>Bacteroidota</taxon>
        <taxon>Flavobacteriia</taxon>
        <taxon>Flavobacteriales</taxon>
        <taxon>Flavobacteriaceae</taxon>
    </lineage>
</organism>
<evidence type="ECO:0000313" key="3">
    <source>
        <dbReference type="Proteomes" id="UP000323930"/>
    </source>
</evidence>
<comment type="caution">
    <text evidence="2">The sequence shown here is derived from an EMBL/GenBank/DDBJ whole genome shotgun (WGS) entry which is preliminary data.</text>
</comment>
<feature type="signal peptide" evidence="1">
    <location>
        <begin position="1"/>
        <end position="19"/>
    </location>
</feature>
<name>A0A5D0J967_9FLAO</name>
<evidence type="ECO:0000313" key="2">
    <source>
        <dbReference type="EMBL" id="TYA92099.1"/>
    </source>
</evidence>
<evidence type="ECO:0000256" key="1">
    <source>
        <dbReference type="SAM" id="SignalP"/>
    </source>
</evidence>
<dbReference type="RefSeq" id="WP_148539705.1">
    <property type="nucleotide sequence ID" value="NZ_VSDQ01000163.1"/>
</dbReference>
<dbReference type="OrthoDB" id="797657at2"/>
<feature type="chain" id="PRO_5022963287" evidence="1">
    <location>
        <begin position="20"/>
        <end position="105"/>
    </location>
</feature>
<reference evidence="2 3" key="1">
    <citation type="submission" date="2019-08" db="EMBL/GenBank/DDBJ databases">
        <title>Seonamhaeicola sediminis sp. nov., isolated from marine sediment.</title>
        <authorList>
            <person name="Cao W.R."/>
        </authorList>
    </citation>
    <scope>NUCLEOTIDE SEQUENCE [LARGE SCALE GENOMIC DNA]</scope>
    <source>
        <strain evidence="2 3">B011</strain>
    </source>
</reference>
<dbReference type="AlphaFoldDB" id="A0A5D0J967"/>
<keyword evidence="3" id="KW-1185">Reference proteome</keyword>
<sequence>MKNFALIIGLLFISINAFAQEKSNVKRSDLTGPAYKNYKAWKHNTESTKVYTKKSKKALTGPKYKNYKPWRDASKVEYVVVNAIGNERQKLTGPAYKNYKPWRKK</sequence>
<accession>A0A5D0J967</accession>
<keyword evidence="1" id="KW-0732">Signal</keyword>
<protein>
    <submittedName>
        <fullName evidence="2">Uncharacterized protein</fullName>
    </submittedName>
</protein>
<dbReference type="EMBL" id="VSDQ01000163">
    <property type="protein sequence ID" value="TYA92099.1"/>
    <property type="molecule type" value="Genomic_DNA"/>
</dbReference>
<gene>
    <name evidence="2" type="ORF">FUA24_01315</name>
</gene>
<dbReference type="Proteomes" id="UP000323930">
    <property type="component" value="Unassembled WGS sequence"/>
</dbReference>
<proteinExistence type="predicted"/>